<accession>A0A1U6HNX1</accession>
<keyword evidence="10 13" id="KW-0479">Metal-binding</keyword>
<keyword evidence="9" id="KW-0511">Multifunctional enzyme</keyword>
<dbReference type="GO" id="GO:0008703">
    <property type="term" value="F:5-amino-6-(5-phosphoribosylamino)uracil reductase activity"/>
    <property type="evidence" value="ECO:0007669"/>
    <property type="project" value="UniProtKB-EC"/>
</dbReference>
<keyword evidence="10" id="KW-0378">Hydrolase</keyword>
<feature type="binding site" evidence="12">
    <location>
        <begin position="258"/>
        <end position="264"/>
    </location>
    <ligand>
        <name>NADP(+)</name>
        <dbReference type="ChEBI" id="CHEBI:58349"/>
    </ligand>
</feature>
<dbReference type="InterPro" id="IPR004794">
    <property type="entry name" value="Eubact_RibD"/>
</dbReference>
<evidence type="ECO:0000256" key="10">
    <source>
        <dbReference type="PIRNR" id="PIRNR006769"/>
    </source>
</evidence>
<dbReference type="InterPro" id="IPR016193">
    <property type="entry name" value="Cytidine_deaminase-like"/>
</dbReference>
<dbReference type="GO" id="GO:0009231">
    <property type="term" value="P:riboflavin biosynthetic process"/>
    <property type="evidence" value="ECO:0007669"/>
    <property type="project" value="UniProtKB-UniPathway"/>
</dbReference>
<evidence type="ECO:0000256" key="2">
    <source>
        <dbReference type="ARBA" id="ARBA00004882"/>
    </source>
</evidence>
<evidence type="ECO:0000313" key="15">
    <source>
        <dbReference type="EMBL" id="SLJ97492.1"/>
    </source>
</evidence>
<evidence type="ECO:0000256" key="11">
    <source>
        <dbReference type="PIRSR" id="PIRSR006769-1"/>
    </source>
</evidence>
<dbReference type="NCBIfam" id="TIGR00326">
    <property type="entry name" value="eubact_ribD"/>
    <property type="match status" value="1"/>
</dbReference>
<dbReference type="STRING" id="428990.SAMN06295987_102858"/>
<feature type="binding site" evidence="12">
    <location>
        <position position="175"/>
    </location>
    <ligand>
        <name>NADP(+)</name>
        <dbReference type="ChEBI" id="CHEBI:58349"/>
    </ligand>
</feature>
<feature type="binding site" evidence="12">
    <location>
        <position position="159"/>
    </location>
    <ligand>
        <name>NADP(+)</name>
        <dbReference type="ChEBI" id="CHEBI:58349"/>
    </ligand>
</feature>
<feature type="binding site" evidence="12">
    <location>
        <position position="201"/>
    </location>
    <ligand>
        <name>NADP(+)</name>
        <dbReference type="ChEBI" id="CHEBI:58349"/>
    </ligand>
</feature>
<dbReference type="EC" id="1.1.1.193" evidence="10"/>
<keyword evidence="8 10" id="KW-0560">Oxidoreductase</keyword>
<dbReference type="Gene3D" id="3.40.140.10">
    <property type="entry name" value="Cytidine Deaminase, domain 2"/>
    <property type="match status" value="1"/>
</dbReference>
<comment type="cofactor">
    <cofactor evidence="10 13">
        <name>Zn(2+)</name>
        <dbReference type="ChEBI" id="CHEBI:29105"/>
    </cofactor>
    <text evidence="10 13">Binds 1 zinc ion.</text>
</comment>
<dbReference type="AlphaFoldDB" id="A0A1U6HNX1"/>
<feature type="binding site" evidence="12">
    <location>
        <position position="256"/>
    </location>
    <ligand>
        <name>substrate</name>
    </ligand>
</feature>
<feature type="binding site" evidence="13">
    <location>
        <position position="55"/>
    </location>
    <ligand>
        <name>Zn(2+)</name>
        <dbReference type="ChEBI" id="CHEBI:29105"/>
        <note>catalytic</note>
    </ligand>
</feature>
<comment type="pathway">
    <text evidence="2 10">Cofactor biosynthesis; riboflavin biosynthesis; 5-amino-6-(D-ribitylamino)uracil from GTP: step 2/4.</text>
</comment>
<dbReference type="PROSITE" id="PS51747">
    <property type="entry name" value="CYT_DCMP_DEAMINASES_2"/>
    <property type="match status" value="1"/>
</dbReference>
<keyword evidence="6 10" id="KW-0686">Riboflavin biosynthesis</keyword>
<comment type="function">
    <text evidence="1 10">Converts 2,5-diamino-6-(ribosylamino)-4(3h)-pyrimidinone 5'-phosphate into 5-amino-6-(ribosylamino)-2,4(1h,3h)-pyrimidinedione 5'-phosphate.</text>
</comment>
<feature type="domain" description="CMP/dCMP-type deaminase" evidence="14">
    <location>
        <begin position="7"/>
        <end position="129"/>
    </location>
</feature>
<sequence>MTADNREDARWLAATAGLAARARPISRPNPGVGAIVVKEGKVVARGWTRATGRPHAEAVALDAAGDAARGGTLYVSLEPCAHESPRGPACADLVSASGLARVVIGCMDPDPRTAGLGMQRIRQAGIAAEYLPSSACEQSLSGYLVSKRLGRPEVTLKLAMSLDGCLALQSGESQWITGAQARAHTHAMRARADAILVGGGTLRADAPRLDVRLPGLEQRSPERWVLTGGDAPEGWRALPSPEAIADMDGVQYLFVEGGAGAASSFLRAGLVDRLLIYRAPILLGGRPAVRDFGLGSLASAHGQWRICERRQLGSDTLEVYSRIPCSQE</sequence>
<gene>
    <name evidence="15" type="ORF">SAMN06295987_102858</name>
</gene>
<keyword evidence="7 10" id="KW-0521">NADP</keyword>
<feature type="binding site" evidence="12">
    <location>
        <position position="212"/>
    </location>
    <ligand>
        <name>substrate</name>
    </ligand>
</feature>
<evidence type="ECO:0000256" key="9">
    <source>
        <dbReference type="ARBA" id="ARBA00023268"/>
    </source>
</evidence>
<feature type="binding site" evidence="12">
    <location>
        <position position="209"/>
    </location>
    <ligand>
        <name>substrate</name>
    </ligand>
</feature>
<dbReference type="GO" id="GO:0008835">
    <property type="term" value="F:diaminohydroxyphosphoribosylaminopyrimidine deaminase activity"/>
    <property type="evidence" value="ECO:0007669"/>
    <property type="project" value="UniProtKB-EC"/>
</dbReference>
<dbReference type="Gene3D" id="3.40.430.10">
    <property type="entry name" value="Dihydrofolate Reductase, subunit A"/>
    <property type="match status" value="2"/>
</dbReference>
<evidence type="ECO:0000256" key="4">
    <source>
        <dbReference type="ARBA" id="ARBA00005259"/>
    </source>
</evidence>
<reference evidence="16" key="1">
    <citation type="submission" date="2017-02" db="EMBL/GenBank/DDBJ databases">
        <authorList>
            <person name="Varghese N."/>
            <person name="Submissions S."/>
        </authorList>
    </citation>
    <scope>NUCLEOTIDE SEQUENCE [LARGE SCALE GENOMIC DNA]</scope>
    <source>
        <strain evidence="16">SM117</strain>
    </source>
</reference>
<proteinExistence type="inferred from homology"/>
<comment type="pathway">
    <text evidence="3 10">Cofactor biosynthesis; riboflavin biosynthesis; 5-amino-6-(D-ribitylamino)uracil from GTP: step 3/4.</text>
</comment>
<feature type="active site" description="Proton donor" evidence="11">
    <location>
        <position position="57"/>
    </location>
</feature>
<dbReference type="GO" id="GO:0046872">
    <property type="term" value="F:metal ion binding"/>
    <property type="evidence" value="ECO:0007669"/>
    <property type="project" value="UniProtKB-KW"/>
</dbReference>
<dbReference type="PIRSF" id="PIRSF006769">
    <property type="entry name" value="RibD"/>
    <property type="match status" value="1"/>
</dbReference>
<evidence type="ECO:0000256" key="13">
    <source>
        <dbReference type="PIRSR" id="PIRSR006769-3"/>
    </source>
</evidence>
<dbReference type="PANTHER" id="PTHR38011">
    <property type="entry name" value="DIHYDROFOLATE REDUCTASE FAMILY PROTEIN (AFU_ORTHOLOGUE AFUA_8G06820)"/>
    <property type="match status" value="1"/>
</dbReference>
<comment type="catalytic activity">
    <reaction evidence="10">
        <text>2,5-diamino-6-hydroxy-4-(5-phosphoribosylamino)-pyrimidine + H2O + H(+) = 5-amino-6-(5-phospho-D-ribosylamino)uracil + NH4(+)</text>
        <dbReference type="Rhea" id="RHEA:21868"/>
        <dbReference type="ChEBI" id="CHEBI:15377"/>
        <dbReference type="ChEBI" id="CHEBI:15378"/>
        <dbReference type="ChEBI" id="CHEBI:28938"/>
        <dbReference type="ChEBI" id="CHEBI:58453"/>
        <dbReference type="ChEBI" id="CHEBI:58614"/>
        <dbReference type="EC" id="3.5.4.26"/>
    </reaction>
</comment>
<dbReference type="InterPro" id="IPR024072">
    <property type="entry name" value="DHFR-like_dom_sf"/>
</dbReference>
<dbReference type="InterPro" id="IPR002734">
    <property type="entry name" value="RibDG_C"/>
</dbReference>
<comment type="similarity">
    <text evidence="5 10">In the C-terminal section; belongs to the HTP reductase family.</text>
</comment>
<comment type="similarity">
    <text evidence="4 10">In the N-terminal section; belongs to the cytidine and deoxycytidylate deaminase family.</text>
</comment>
<dbReference type="Pfam" id="PF00383">
    <property type="entry name" value="dCMP_cyt_deam_1"/>
    <property type="match status" value="1"/>
</dbReference>
<evidence type="ECO:0000256" key="1">
    <source>
        <dbReference type="ARBA" id="ARBA00002151"/>
    </source>
</evidence>
<evidence type="ECO:0000256" key="5">
    <source>
        <dbReference type="ARBA" id="ARBA00007417"/>
    </source>
</evidence>
<evidence type="ECO:0000313" key="16">
    <source>
        <dbReference type="Proteomes" id="UP000190989"/>
    </source>
</evidence>
<feature type="binding site" evidence="13">
    <location>
        <position position="90"/>
    </location>
    <ligand>
        <name>Zn(2+)</name>
        <dbReference type="ChEBI" id="CHEBI:29105"/>
        <note>catalytic</note>
    </ligand>
</feature>
<dbReference type="RefSeq" id="WP_079730308.1">
    <property type="nucleotide sequence ID" value="NZ_FVZE01000002.1"/>
</dbReference>
<evidence type="ECO:0000256" key="3">
    <source>
        <dbReference type="ARBA" id="ARBA00004910"/>
    </source>
</evidence>
<keyword evidence="16" id="KW-1185">Reference proteome</keyword>
<feature type="binding site" evidence="12">
    <location>
        <position position="205"/>
    </location>
    <ligand>
        <name>NADP(+)</name>
        <dbReference type="ChEBI" id="CHEBI:58349"/>
    </ligand>
</feature>
<dbReference type="Proteomes" id="UP000190989">
    <property type="component" value="Unassembled WGS sequence"/>
</dbReference>
<dbReference type="EC" id="3.5.4.26" evidence="10"/>
<evidence type="ECO:0000256" key="6">
    <source>
        <dbReference type="ARBA" id="ARBA00022619"/>
    </source>
</evidence>
<evidence type="ECO:0000256" key="12">
    <source>
        <dbReference type="PIRSR" id="PIRSR006769-2"/>
    </source>
</evidence>
<feature type="binding site" evidence="13">
    <location>
        <position position="80"/>
    </location>
    <ligand>
        <name>Zn(2+)</name>
        <dbReference type="ChEBI" id="CHEBI:29105"/>
        <note>catalytic</note>
    </ligand>
</feature>
<protein>
    <recommendedName>
        <fullName evidence="10">Riboflavin biosynthesis protein RibD</fullName>
    </recommendedName>
    <domain>
        <recommendedName>
            <fullName evidence="10">Diaminohydroxyphosphoribosylaminopyrimidine deaminase</fullName>
            <shortName evidence="10">DRAP deaminase</shortName>
            <ecNumber evidence="10">3.5.4.26</ecNumber>
        </recommendedName>
        <alternativeName>
            <fullName evidence="10">Riboflavin-specific deaminase</fullName>
        </alternativeName>
    </domain>
    <domain>
        <recommendedName>
            <fullName evidence="10">5-amino-6-(5-phosphoribosylamino)uracil reductase</fullName>
            <ecNumber evidence="10">1.1.1.193</ecNumber>
        </recommendedName>
        <alternativeName>
            <fullName evidence="10">HTP reductase</fullName>
        </alternativeName>
    </domain>
</protein>
<evidence type="ECO:0000259" key="14">
    <source>
        <dbReference type="PROSITE" id="PS51747"/>
    </source>
</evidence>
<evidence type="ECO:0000256" key="8">
    <source>
        <dbReference type="ARBA" id="ARBA00023002"/>
    </source>
</evidence>
<dbReference type="InterPro" id="IPR050765">
    <property type="entry name" value="Riboflavin_Biosynth_HTPR"/>
</dbReference>
<dbReference type="Pfam" id="PF01872">
    <property type="entry name" value="RibD_C"/>
    <property type="match status" value="2"/>
</dbReference>
<keyword evidence="10 13" id="KW-0862">Zinc</keyword>
<dbReference type="UniPathway" id="UPA00275">
    <property type="reaction ID" value="UER00401"/>
</dbReference>
<organism evidence="15 16">
    <name type="scientific">Novosphingobium mathurense</name>
    <dbReference type="NCBI Taxonomy" id="428990"/>
    <lineage>
        <taxon>Bacteria</taxon>
        <taxon>Pseudomonadati</taxon>
        <taxon>Pseudomonadota</taxon>
        <taxon>Alphaproteobacteria</taxon>
        <taxon>Sphingomonadales</taxon>
        <taxon>Sphingomonadaceae</taxon>
        <taxon>Novosphingobium</taxon>
    </lineage>
</organism>
<evidence type="ECO:0000256" key="7">
    <source>
        <dbReference type="ARBA" id="ARBA00022857"/>
    </source>
</evidence>
<dbReference type="EMBL" id="FVZE01000002">
    <property type="protein sequence ID" value="SLJ97492.1"/>
    <property type="molecule type" value="Genomic_DNA"/>
</dbReference>
<feature type="binding site" evidence="12">
    <location>
        <position position="173"/>
    </location>
    <ligand>
        <name>substrate</name>
    </ligand>
</feature>
<comment type="catalytic activity">
    <reaction evidence="10">
        <text>5-amino-6-(5-phospho-D-ribitylamino)uracil + NADP(+) = 5-amino-6-(5-phospho-D-ribosylamino)uracil + NADPH + H(+)</text>
        <dbReference type="Rhea" id="RHEA:17845"/>
        <dbReference type="ChEBI" id="CHEBI:15378"/>
        <dbReference type="ChEBI" id="CHEBI:57783"/>
        <dbReference type="ChEBI" id="CHEBI:58349"/>
        <dbReference type="ChEBI" id="CHEBI:58421"/>
        <dbReference type="ChEBI" id="CHEBI:58453"/>
        <dbReference type="EC" id="1.1.1.193"/>
    </reaction>
</comment>
<dbReference type="SUPFAM" id="SSF53597">
    <property type="entry name" value="Dihydrofolate reductase-like"/>
    <property type="match status" value="1"/>
</dbReference>
<name>A0A1U6HNX1_9SPHN</name>
<dbReference type="InterPro" id="IPR002125">
    <property type="entry name" value="CMP_dCMP_dom"/>
</dbReference>
<dbReference type="SUPFAM" id="SSF53927">
    <property type="entry name" value="Cytidine deaminase-like"/>
    <property type="match status" value="1"/>
</dbReference>
<feature type="binding site" evidence="12">
    <location>
        <position position="189"/>
    </location>
    <ligand>
        <name>substrate</name>
    </ligand>
</feature>
<dbReference type="PANTHER" id="PTHR38011:SF7">
    <property type="entry name" value="2,5-DIAMINO-6-RIBOSYLAMINO-4(3H)-PYRIMIDINONE 5'-PHOSPHATE REDUCTASE"/>
    <property type="match status" value="1"/>
</dbReference>